<dbReference type="PANTHER" id="PTHR43877">
    <property type="entry name" value="AMINOALKYLPHOSPHONATE N-ACETYLTRANSFERASE-RELATED-RELATED"/>
    <property type="match status" value="1"/>
</dbReference>
<dbReference type="Proteomes" id="UP000826793">
    <property type="component" value="Unassembled WGS sequence"/>
</dbReference>
<reference evidence="4" key="2">
    <citation type="submission" date="2021-04" db="EMBL/GenBank/DDBJ databases">
        <authorList>
            <person name="Gilroy R."/>
        </authorList>
    </citation>
    <scope>NUCLEOTIDE SEQUENCE</scope>
    <source>
        <strain evidence="4">CHK185-1770</strain>
    </source>
</reference>
<dbReference type="AlphaFoldDB" id="A0A9D2MX30"/>
<evidence type="ECO:0000259" key="3">
    <source>
        <dbReference type="PROSITE" id="PS51186"/>
    </source>
</evidence>
<organism evidence="4 5">
    <name type="scientific">Candidatus Acutalibacter pullicola</name>
    <dbReference type="NCBI Taxonomy" id="2838417"/>
    <lineage>
        <taxon>Bacteria</taxon>
        <taxon>Bacillati</taxon>
        <taxon>Bacillota</taxon>
        <taxon>Clostridia</taxon>
        <taxon>Eubacteriales</taxon>
        <taxon>Acutalibacteraceae</taxon>
        <taxon>Acutalibacter</taxon>
    </lineage>
</organism>
<evidence type="ECO:0000313" key="4">
    <source>
        <dbReference type="EMBL" id="HJB98275.1"/>
    </source>
</evidence>
<evidence type="ECO:0000256" key="1">
    <source>
        <dbReference type="ARBA" id="ARBA00022679"/>
    </source>
</evidence>
<dbReference type="Pfam" id="PF00583">
    <property type="entry name" value="Acetyltransf_1"/>
    <property type="match status" value="1"/>
</dbReference>
<feature type="domain" description="N-acetyltransferase" evidence="3">
    <location>
        <begin position="1"/>
        <end position="122"/>
    </location>
</feature>
<dbReference type="Gene3D" id="3.40.630.30">
    <property type="match status" value="1"/>
</dbReference>
<dbReference type="PROSITE" id="PS51186">
    <property type="entry name" value="GNAT"/>
    <property type="match status" value="1"/>
</dbReference>
<dbReference type="InterPro" id="IPR016181">
    <property type="entry name" value="Acyl_CoA_acyltransferase"/>
</dbReference>
<dbReference type="InterPro" id="IPR000182">
    <property type="entry name" value="GNAT_dom"/>
</dbReference>
<dbReference type="CDD" id="cd04301">
    <property type="entry name" value="NAT_SF"/>
    <property type="match status" value="1"/>
</dbReference>
<keyword evidence="2" id="KW-0012">Acyltransferase</keyword>
<dbReference type="EMBL" id="DWXG01000052">
    <property type="protein sequence ID" value="HJB98275.1"/>
    <property type="molecule type" value="Genomic_DNA"/>
</dbReference>
<dbReference type="PANTHER" id="PTHR43877:SF2">
    <property type="entry name" value="AMINOALKYLPHOSPHONATE N-ACETYLTRANSFERASE-RELATED"/>
    <property type="match status" value="1"/>
</dbReference>
<name>A0A9D2MX30_9FIRM</name>
<keyword evidence="1" id="KW-0808">Transferase</keyword>
<evidence type="ECO:0000256" key="2">
    <source>
        <dbReference type="ARBA" id="ARBA00023315"/>
    </source>
</evidence>
<sequence>MGYDYPVERTREKLRACLGNPSHKILVAESEGVVVGYVHLEDYDTLYADSLKNILGIAVAEACRRQGVGKALLQAGEEWAASTGAAGVRLVSGESRKGAHAFYQTLGYTGNKLQRNFKKRLP</sequence>
<evidence type="ECO:0000313" key="5">
    <source>
        <dbReference type="Proteomes" id="UP000826793"/>
    </source>
</evidence>
<accession>A0A9D2MX30</accession>
<proteinExistence type="predicted"/>
<dbReference type="SUPFAM" id="SSF55729">
    <property type="entry name" value="Acyl-CoA N-acyltransferases (Nat)"/>
    <property type="match status" value="1"/>
</dbReference>
<comment type="caution">
    <text evidence="4">The sequence shown here is derived from an EMBL/GenBank/DDBJ whole genome shotgun (WGS) entry which is preliminary data.</text>
</comment>
<reference evidence="4" key="1">
    <citation type="journal article" date="2021" name="PeerJ">
        <title>Extensive microbial diversity within the chicken gut microbiome revealed by metagenomics and culture.</title>
        <authorList>
            <person name="Gilroy R."/>
            <person name="Ravi A."/>
            <person name="Getino M."/>
            <person name="Pursley I."/>
            <person name="Horton D.L."/>
            <person name="Alikhan N.F."/>
            <person name="Baker D."/>
            <person name="Gharbi K."/>
            <person name="Hall N."/>
            <person name="Watson M."/>
            <person name="Adriaenssens E.M."/>
            <person name="Foster-Nyarko E."/>
            <person name="Jarju S."/>
            <person name="Secka A."/>
            <person name="Antonio M."/>
            <person name="Oren A."/>
            <person name="Chaudhuri R.R."/>
            <person name="La Ragione R."/>
            <person name="Hildebrand F."/>
            <person name="Pallen M.J."/>
        </authorList>
    </citation>
    <scope>NUCLEOTIDE SEQUENCE</scope>
    <source>
        <strain evidence="4">CHK185-1770</strain>
    </source>
</reference>
<dbReference type="InterPro" id="IPR050832">
    <property type="entry name" value="Bact_Acetyltransf"/>
</dbReference>
<gene>
    <name evidence="4" type="ORF">H9710_06820</name>
</gene>
<protein>
    <submittedName>
        <fullName evidence="4">GNAT family N-acetyltransferase</fullName>
    </submittedName>
</protein>
<dbReference type="GO" id="GO:0016747">
    <property type="term" value="F:acyltransferase activity, transferring groups other than amino-acyl groups"/>
    <property type="evidence" value="ECO:0007669"/>
    <property type="project" value="InterPro"/>
</dbReference>